<reference evidence="2 3" key="1">
    <citation type="submission" date="2015-01" db="EMBL/GenBank/DDBJ databases">
        <title>Draft genome sequence of Pedobacter sp. NL19 isolated from sludge of an effluent treatment pond in an abandoned uranium mine.</title>
        <authorList>
            <person name="Santos T."/>
            <person name="Caetano T."/>
            <person name="Covas C."/>
            <person name="Cruz A."/>
            <person name="Mendo S."/>
        </authorList>
    </citation>
    <scope>NUCLEOTIDE SEQUENCE [LARGE SCALE GENOMIC DNA]</scope>
    <source>
        <strain evidence="2 3">NL19</strain>
    </source>
</reference>
<evidence type="ECO:0000256" key="1">
    <source>
        <dbReference type="SAM" id="Phobius"/>
    </source>
</evidence>
<sequence>MKNTYKSSYFTLNIILVFNLLLILLLITNVQVSIAQSRSAIGFRFGVNKPYADSYKFGVGGGVQANLAINRKWGFEGSINYDRINGDQSVFYSPVEQENISLTEAKSLDLVHLDLAMRYYIIPNFFAKLGPVLYFAGGNDDLSGMGIGGTAALGYQLMLDKRNKLEFVFNTDLINVRNGGNGITPIAGVRVAYAFNFSGL</sequence>
<dbReference type="EMBL" id="JXRA01000097">
    <property type="protein sequence ID" value="KIO75548.1"/>
    <property type="molecule type" value="Genomic_DNA"/>
</dbReference>
<feature type="transmembrane region" description="Helical" evidence="1">
    <location>
        <begin position="7"/>
        <end position="27"/>
    </location>
</feature>
<dbReference type="RefSeq" id="WP_041884742.1">
    <property type="nucleotide sequence ID" value="NZ_CP157278.1"/>
</dbReference>
<comment type="caution">
    <text evidence="2">The sequence shown here is derived from an EMBL/GenBank/DDBJ whole genome shotgun (WGS) entry which is preliminary data.</text>
</comment>
<organism evidence="2 3">
    <name type="scientific">Pedobacter lusitanus</name>
    <dbReference type="NCBI Taxonomy" id="1503925"/>
    <lineage>
        <taxon>Bacteria</taxon>
        <taxon>Pseudomonadati</taxon>
        <taxon>Bacteroidota</taxon>
        <taxon>Sphingobacteriia</taxon>
        <taxon>Sphingobacteriales</taxon>
        <taxon>Sphingobacteriaceae</taxon>
        <taxon>Pedobacter</taxon>
    </lineage>
</organism>
<dbReference type="Proteomes" id="UP000032049">
    <property type="component" value="Unassembled WGS sequence"/>
</dbReference>
<dbReference type="OrthoDB" id="797594at2"/>
<proteinExistence type="predicted"/>
<keyword evidence="1" id="KW-0472">Membrane</keyword>
<keyword evidence="1" id="KW-0812">Transmembrane</keyword>
<evidence type="ECO:0000313" key="2">
    <source>
        <dbReference type="EMBL" id="KIO75548.1"/>
    </source>
</evidence>
<name>A0A0D0F1N9_9SPHI</name>
<dbReference type="AlphaFoldDB" id="A0A0D0F1N9"/>
<keyword evidence="3" id="KW-1185">Reference proteome</keyword>
<protein>
    <recommendedName>
        <fullName evidence="4">Outer membrane protein beta-barrel domain-containing protein</fullName>
    </recommendedName>
</protein>
<accession>A0A0D0F1N9</accession>
<gene>
    <name evidence="2" type="ORF">TH53_20085</name>
</gene>
<evidence type="ECO:0000313" key="3">
    <source>
        <dbReference type="Proteomes" id="UP000032049"/>
    </source>
</evidence>
<evidence type="ECO:0008006" key="4">
    <source>
        <dbReference type="Google" id="ProtNLM"/>
    </source>
</evidence>
<keyword evidence="1" id="KW-1133">Transmembrane helix</keyword>